<gene>
    <name evidence="3" type="ORF">HMPREF0291_10821</name>
</gene>
<keyword evidence="2" id="KW-0812">Transmembrane</keyword>
<feature type="transmembrane region" description="Helical" evidence="2">
    <location>
        <begin position="481"/>
        <end position="501"/>
    </location>
</feature>
<organism evidence="3 4">
    <name type="scientific">Corynebacterium genitalium ATCC 33030</name>
    <dbReference type="NCBI Taxonomy" id="585529"/>
    <lineage>
        <taxon>Bacteria</taxon>
        <taxon>Bacillati</taxon>
        <taxon>Actinomycetota</taxon>
        <taxon>Actinomycetes</taxon>
        <taxon>Mycobacteriales</taxon>
        <taxon>Corynebacteriaceae</taxon>
        <taxon>Corynebacterium</taxon>
    </lineage>
</organism>
<name>D7W9U6_9CORY</name>
<keyword evidence="4" id="KW-1185">Reference proteome</keyword>
<dbReference type="AlphaFoldDB" id="D7W9U6"/>
<comment type="caution">
    <text evidence="3">The sequence shown here is derived from an EMBL/GenBank/DDBJ whole genome shotgun (WGS) entry which is preliminary data.</text>
</comment>
<feature type="transmembrane region" description="Helical" evidence="2">
    <location>
        <begin position="281"/>
        <end position="301"/>
    </location>
</feature>
<accession>D7W9U6</accession>
<feature type="transmembrane region" description="Helical" evidence="2">
    <location>
        <begin position="313"/>
        <end position="335"/>
    </location>
</feature>
<dbReference type="STRING" id="585529.HMPREF0291_10821"/>
<dbReference type="HOGENOM" id="CLU_038241_0_0_11"/>
<keyword evidence="2" id="KW-0472">Membrane</keyword>
<reference evidence="3" key="1">
    <citation type="submission" date="2010-06" db="EMBL/GenBank/DDBJ databases">
        <authorList>
            <person name="Muzny D."/>
            <person name="Qin X."/>
            <person name="Buhay C."/>
            <person name="Dugan-Rocha S."/>
            <person name="Ding Y."/>
            <person name="Chen G."/>
            <person name="Hawes A."/>
            <person name="Holder M."/>
            <person name="Jhangiani S."/>
            <person name="Johnson A."/>
            <person name="Khan Z."/>
            <person name="Li Z."/>
            <person name="Liu W."/>
            <person name="Liu X."/>
            <person name="Perez L."/>
            <person name="Shen H."/>
            <person name="Wang Q."/>
            <person name="Watt J."/>
            <person name="Xi L."/>
            <person name="Xin Y."/>
            <person name="Zhou J."/>
            <person name="Deng J."/>
            <person name="Jiang H."/>
            <person name="Liu Y."/>
            <person name="Qu J."/>
            <person name="Song X.-Z."/>
            <person name="Zhang L."/>
            <person name="Villasana D."/>
            <person name="Johnson A."/>
            <person name="Liu J."/>
            <person name="Liyanage D."/>
            <person name="Lorensuhewa L."/>
            <person name="Robinson T."/>
            <person name="Song A."/>
            <person name="Song B.-B."/>
            <person name="Dinh H."/>
            <person name="Thornton R."/>
            <person name="Coyle M."/>
            <person name="Francisco L."/>
            <person name="Jackson L."/>
            <person name="Javaid M."/>
            <person name="Korchina V."/>
            <person name="Kovar C."/>
            <person name="Mata R."/>
            <person name="Mathew T."/>
            <person name="Ngo R."/>
            <person name="Nguyen L."/>
            <person name="Nguyen N."/>
            <person name="Okwuonu G."/>
            <person name="Ongeri F."/>
            <person name="Pham C."/>
            <person name="Simmons D."/>
            <person name="Wilczek-Boney K."/>
            <person name="Hale W."/>
            <person name="Jakkamsetti A."/>
            <person name="Pham P."/>
            <person name="Ruth R."/>
            <person name="San Lucas F."/>
            <person name="Warren J."/>
            <person name="Zhang J."/>
            <person name="Zhao Z."/>
            <person name="Zhou C."/>
            <person name="Zhu D."/>
            <person name="Lee S."/>
            <person name="Bess C."/>
            <person name="Blankenburg K."/>
            <person name="Forbes L."/>
            <person name="Fu Q."/>
            <person name="Gubbala S."/>
            <person name="Hirani K."/>
            <person name="Jayaseelan J.C."/>
            <person name="Lara F."/>
            <person name="Munidasa M."/>
            <person name="Palculict T."/>
            <person name="Patil S."/>
            <person name="Pu L.-L."/>
            <person name="Saada N."/>
            <person name="Tang L."/>
            <person name="Weissenberger G."/>
            <person name="Zhu Y."/>
            <person name="Hemphill L."/>
            <person name="Shang Y."/>
            <person name="Youmans B."/>
            <person name="Ayvaz T."/>
            <person name="Ross M."/>
            <person name="Santibanez J."/>
            <person name="Aqrawi P."/>
            <person name="Gross S."/>
            <person name="Joshi V."/>
            <person name="Fowler G."/>
            <person name="Nazareth L."/>
            <person name="Reid J."/>
            <person name="Worley K."/>
            <person name="Petrosino J."/>
            <person name="Highlander S."/>
            <person name="Gibbs R."/>
        </authorList>
    </citation>
    <scope>NUCLEOTIDE SEQUENCE [LARGE SCALE GENOMIC DNA]</scope>
    <source>
        <strain evidence="3">ATCC 33030</strain>
    </source>
</reference>
<evidence type="ECO:0000313" key="3">
    <source>
        <dbReference type="EMBL" id="EFK55563.1"/>
    </source>
</evidence>
<evidence type="ECO:0000256" key="2">
    <source>
        <dbReference type="SAM" id="Phobius"/>
    </source>
</evidence>
<dbReference type="RefSeq" id="WP_005288385.1">
    <property type="nucleotide sequence ID" value="NZ_CM000961.1"/>
</dbReference>
<dbReference type="Proteomes" id="UP000004208">
    <property type="component" value="Unassembled WGS sequence"/>
</dbReference>
<evidence type="ECO:0000313" key="4">
    <source>
        <dbReference type="Proteomes" id="UP000004208"/>
    </source>
</evidence>
<sequence>MAVRERSEEAAEFAADADVALPDNADNAEKTGKRRLPRFTPRKSRKAPVLPEQNEDAWLDSLEEAPQRTGFSGFRDKIYDSFGGTGRWVVEAWGFLLTTLGRLIAMMVALTLLLLGTGYLMSQSSANRESALDAMLTATEPMSNSAHILYTSLSQADTLATTSFVQPGLQDAESHREYMAAIDEAVIAADDVLRGSVETRVDDSTEVQNHVREIQRLLPQYTGLMERAQANQRTGNPLGVAYMTQASTMMREEMLVSAEEILQLTRAQLGGEMKRLSTLQFGPLSGLLIAVLALLAAQWALWRMFRRRLNRGFLVATAFLLIAVVWVGVSNIAAWHAGTREFEAAAGPFEQLTGARISAQETRTNETLTLLTRRSSEGSPMAATVEEVRDALDAIENEDNAGEVDTARTALSEWRRAHTRMMNALQSGDYERAVDIAASTSDEDSAASAFSLLDDSLTDLISSSREDLRADINDGLSASRAVAPGVMLLVFAAVIAMWFGIRPRMQEYL</sequence>
<evidence type="ECO:0000256" key="1">
    <source>
        <dbReference type="SAM" id="MobiDB-lite"/>
    </source>
</evidence>
<dbReference type="OrthoDB" id="3218196at2"/>
<dbReference type="EMBL" id="ACLJ02000001">
    <property type="protein sequence ID" value="EFK55563.1"/>
    <property type="molecule type" value="Genomic_DNA"/>
</dbReference>
<feature type="transmembrane region" description="Helical" evidence="2">
    <location>
        <begin position="103"/>
        <end position="121"/>
    </location>
</feature>
<feature type="compositionally biased region" description="Basic residues" evidence="1">
    <location>
        <begin position="32"/>
        <end position="46"/>
    </location>
</feature>
<dbReference type="eggNOG" id="COG5278">
    <property type="taxonomic scope" value="Bacteria"/>
</dbReference>
<feature type="region of interest" description="Disordered" evidence="1">
    <location>
        <begin position="1"/>
        <end position="52"/>
    </location>
</feature>
<proteinExistence type="predicted"/>
<protein>
    <submittedName>
        <fullName evidence="3">Uncharacterized protein</fullName>
    </submittedName>
</protein>
<keyword evidence="2" id="KW-1133">Transmembrane helix</keyword>